<dbReference type="EMBL" id="FNMZ01000011">
    <property type="protein sequence ID" value="SDX84685.1"/>
    <property type="molecule type" value="Genomic_DNA"/>
</dbReference>
<dbReference type="GO" id="GO:0046872">
    <property type="term" value="F:metal ion binding"/>
    <property type="evidence" value="ECO:0007669"/>
    <property type="project" value="UniProtKB-KW"/>
</dbReference>
<dbReference type="OrthoDB" id="9796032at2"/>
<dbReference type="GO" id="GO:0002953">
    <property type="term" value="F:5'-deoxynucleotidase activity"/>
    <property type="evidence" value="ECO:0007669"/>
    <property type="project" value="InterPro"/>
</dbReference>
<keyword evidence="1" id="KW-0479">Metal-binding</keyword>
<reference evidence="5 6" key="1">
    <citation type="submission" date="2016-10" db="EMBL/GenBank/DDBJ databases">
        <authorList>
            <person name="de Groot N.N."/>
        </authorList>
    </citation>
    <scope>NUCLEOTIDE SEQUENCE [LARGE SCALE GENOMIC DNA]</scope>
    <source>
        <strain evidence="5 6">DSM 17890</strain>
    </source>
</reference>
<dbReference type="SUPFAM" id="SSF109604">
    <property type="entry name" value="HD-domain/PDEase-like"/>
    <property type="match status" value="1"/>
</dbReference>
<dbReference type="GO" id="GO:0005737">
    <property type="term" value="C:cytoplasm"/>
    <property type="evidence" value="ECO:0007669"/>
    <property type="project" value="TreeGrafter"/>
</dbReference>
<accession>A0A1H3F1D2</accession>
<dbReference type="Proteomes" id="UP000199118">
    <property type="component" value="Unassembled WGS sequence"/>
</dbReference>
<dbReference type="InterPro" id="IPR039356">
    <property type="entry name" value="YfbR/HDDC2"/>
</dbReference>
<organism evidence="5 6">
    <name type="scientific">Albimonas donghaensis</name>
    <dbReference type="NCBI Taxonomy" id="356660"/>
    <lineage>
        <taxon>Bacteria</taxon>
        <taxon>Pseudomonadati</taxon>
        <taxon>Pseudomonadota</taxon>
        <taxon>Alphaproteobacteria</taxon>
        <taxon>Rhodobacterales</taxon>
        <taxon>Paracoccaceae</taxon>
        <taxon>Albimonas</taxon>
    </lineage>
</organism>
<gene>
    <name evidence="5" type="ORF">SAMN05444336_11178</name>
</gene>
<dbReference type="Pfam" id="PF13023">
    <property type="entry name" value="HD_3"/>
    <property type="match status" value="1"/>
</dbReference>
<keyword evidence="2 5" id="KW-0378">Hydrolase</keyword>
<sequence length="210" mass="22884">MTAPDPSAAFTPTPIAFDPADPTERRLAFLMEADRLKEIERAGRVAGGRRENSAEHSWHLALYALALGSEAAEGASVDRVIRMLLIHDLVEIDAGDTPFHGEKRADLDAIEDAAAARIFGLLPAAEAGEMLALWREFEAAETPDARFAKALDRMQPVMLNLATGGGTWPDFRVSEQQVLDRCGPPIARGAPGLWPRIRDRIRAYFAARGA</sequence>
<feature type="region of interest" description="Disordered" evidence="3">
    <location>
        <begin position="1"/>
        <end position="20"/>
    </location>
</feature>
<name>A0A1H3F1D2_9RHOB</name>
<dbReference type="STRING" id="356660.SAMN05444336_11178"/>
<dbReference type="RefSeq" id="WP_092684998.1">
    <property type="nucleotide sequence ID" value="NZ_FNMZ01000011.1"/>
</dbReference>
<evidence type="ECO:0000256" key="1">
    <source>
        <dbReference type="ARBA" id="ARBA00022723"/>
    </source>
</evidence>
<dbReference type="PANTHER" id="PTHR11845">
    <property type="entry name" value="5'-DEOXYNUCLEOTIDASE HDDC2"/>
    <property type="match status" value="1"/>
</dbReference>
<dbReference type="AlphaFoldDB" id="A0A1H3F1D2"/>
<dbReference type="InterPro" id="IPR006674">
    <property type="entry name" value="HD_domain"/>
</dbReference>
<evidence type="ECO:0000256" key="2">
    <source>
        <dbReference type="ARBA" id="ARBA00022801"/>
    </source>
</evidence>
<evidence type="ECO:0000256" key="3">
    <source>
        <dbReference type="SAM" id="MobiDB-lite"/>
    </source>
</evidence>
<dbReference type="PANTHER" id="PTHR11845:SF13">
    <property type="entry name" value="5'-DEOXYNUCLEOTIDASE HDDC2"/>
    <property type="match status" value="1"/>
</dbReference>
<feature type="domain" description="HD" evidence="4">
    <location>
        <begin position="33"/>
        <end position="194"/>
    </location>
</feature>
<protein>
    <submittedName>
        <fullName evidence="5">Putative hydrolases of HD superfamily</fullName>
    </submittedName>
</protein>
<evidence type="ECO:0000313" key="6">
    <source>
        <dbReference type="Proteomes" id="UP000199118"/>
    </source>
</evidence>
<keyword evidence="6" id="KW-1185">Reference proteome</keyword>
<evidence type="ECO:0000313" key="5">
    <source>
        <dbReference type="EMBL" id="SDX84685.1"/>
    </source>
</evidence>
<evidence type="ECO:0000259" key="4">
    <source>
        <dbReference type="Pfam" id="PF13023"/>
    </source>
</evidence>
<dbReference type="Gene3D" id="1.10.3210.10">
    <property type="entry name" value="Hypothetical protein af1432"/>
    <property type="match status" value="1"/>
</dbReference>
<proteinExistence type="predicted"/>